<dbReference type="GO" id="GO:0016020">
    <property type="term" value="C:membrane"/>
    <property type="evidence" value="ECO:0007669"/>
    <property type="project" value="UniProtKB-SubCell"/>
</dbReference>
<evidence type="ECO:0000256" key="2">
    <source>
        <dbReference type="SAM" id="SignalP"/>
    </source>
</evidence>
<feature type="signal peptide" evidence="2">
    <location>
        <begin position="1"/>
        <end position="32"/>
    </location>
</feature>
<feature type="chain" id="PRO_5041677146" evidence="2">
    <location>
        <begin position="33"/>
        <end position="396"/>
    </location>
</feature>
<organism evidence="4 5">
    <name type="scientific">Candidatus Nitrospira allomarina</name>
    <dbReference type="NCBI Taxonomy" id="3020900"/>
    <lineage>
        <taxon>Bacteria</taxon>
        <taxon>Pseudomonadati</taxon>
        <taxon>Nitrospirota</taxon>
        <taxon>Nitrospiria</taxon>
        <taxon>Nitrospirales</taxon>
        <taxon>Nitrospiraceae</taxon>
        <taxon>Nitrospira</taxon>
    </lineage>
</organism>
<dbReference type="AlphaFoldDB" id="A0AA96GFN0"/>
<accession>A0AA96GFN0</accession>
<name>A0AA96GFN0_9BACT</name>
<dbReference type="Pfam" id="PF18998">
    <property type="entry name" value="Flg_new_2"/>
    <property type="match status" value="1"/>
</dbReference>
<dbReference type="Proteomes" id="UP001302719">
    <property type="component" value="Chromosome"/>
</dbReference>
<evidence type="ECO:0000313" key="5">
    <source>
        <dbReference type="Proteomes" id="UP001302719"/>
    </source>
</evidence>
<dbReference type="Gene3D" id="2.60.40.10">
    <property type="entry name" value="Immunoglobulins"/>
    <property type="match status" value="3"/>
</dbReference>
<dbReference type="PANTHER" id="PTHR46957">
    <property type="entry name" value="CYTOKINE RECEPTOR"/>
    <property type="match status" value="1"/>
</dbReference>
<dbReference type="InterPro" id="IPR013378">
    <property type="entry name" value="InlB-like_B-rpt"/>
</dbReference>
<reference evidence="4 5" key="1">
    <citation type="submission" date="2023-01" db="EMBL/GenBank/DDBJ databases">
        <title>Cultivation and genomic characterization of new, ubiquitous marine nitrite-oxidizing bacteria from the Nitrospirales.</title>
        <authorList>
            <person name="Mueller A.J."/>
            <person name="Daebeler A."/>
            <person name="Herbold C.W."/>
            <person name="Kirkegaard R.H."/>
            <person name="Daims H."/>
        </authorList>
    </citation>
    <scope>NUCLEOTIDE SEQUENCE [LARGE SCALE GENOMIC DNA]</scope>
    <source>
        <strain evidence="4 5">VA</strain>
    </source>
</reference>
<feature type="domain" description="Fibronectin type-III" evidence="3">
    <location>
        <begin position="117"/>
        <end position="202"/>
    </location>
</feature>
<dbReference type="PROSITE" id="PS50853">
    <property type="entry name" value="FN3"/>
    <property type="match status" value="3"/>
</dbReference>
<dbReference type="InterPro" id="IPR003961">
    <property type="entry name" value="FN3_dom"/>
</dbReference>
<evidence type="ECO:0000313" key="4">
    <source>
        <dbReference type="EMBL" id="WNM57963.1"/>
    </source>
</evidence>
<keyword evidence="2" id="KW-0732">Signal</keyword>
<feature type="domain" description="Fibronectin type-III" evidence="3">
    <location>
        <begin position="22"/>
        <end position="112"/>
    </location>
</feature>
<dbReference type="InterPro" id="IPR013783">
    <property type="entry name" value="Ig-like_fold"/>
</dbReference>
<dbReference type="RefSeq" id="WP_312643100.1">
    <property type="nucleotide sequence ID" value="NZ_CP116967.1"/>
</dbReference>
<protein>
    <submittedName>
        <fullName evidence="4">Fibronectin type III domain-containing protein</fullName>
    </submittedName>
</protein>
<evidence type="ECO:0000259" key="3">
    <source>
        <dbReference type="PROSITE" id="PS50853"/>
    </source>
</evidence>
<dbReference type="EMBL" id="CP116967">
    <property type="protein sequence ID" value="WNM57963.1"/>
    <property type="molecule type" value="Genomic_DNA"/>
</dbReference>
<gene>
    <name evidence="4" type="ORF">PP769_18625</name>
</gene>
<dbReference type="SMART" id="SM00060">
    <property type="entry name" value="FN3"/>
    <property type="match status" value="3"/>
</dbReference>
<dbReference type="CDD" id="cd00063">
    <property type="entry name" value="FN3"/>
    <property type="match status" value="3"/>
</dbReference>
<dbReference type="InterPro" id="IPR050713">
    <property type="entry name" value="RTP_Phos/Ushers"/>
</dbReference>
<feature type="domain" description="Fibronectin type-III" evidence="3">
    <location>
        <begin position="212"/>
        <end position="297"/>
    </location>
</feature>
<dbReference type="InterPro" id="IPR044060">
    <property type="entry name" value="Bacterial_rp_domain"/>
</dbReference>
<feature type="region of interest" description="Disordered" evidence="1">
    <location>
        <begin position="375"/>
        <end position="396"/>
    </location>
</feature>
<dbReference type="KEGG" id="nall:PP769_18625"/>
<dbReference type="Pfam" id="PF00041">
    <property type="entry name" value="fn3"/>
    <property type="match status" value="3"/>
</dbReference>
<keyword evidence="5" id="KW-1185">Reference proteome</keyword>
<dbReference type="NCBIfam" id="TIGR02543">
    <property type="entry name" value="List_Bact_rpt"/>
    <property type="match status" value="1"/>
</dbReference>
<evidence type="ECO:0000256" key="1">
    <source>
        <dbReference type="SAM" id="MobiDB-lite"/>
    </source>
</evidence>
<dbReference type="SUPFAM" id="SSF49265">
    <property type="entry name" value="Fibronectin type III"/>
    <property type="match status" value="2"/>
</dbReference>
<proteinExistence type="predicted"/>
<dbReference type="InterPro" id="IPR036116">
    <property type="entry name" value="FN3_sf"/>
</dbReference>
<dbReference type="PANTHER" id="PTHR46957:SF3">
    <property type="entry name" value="CYTOKINE RECEPTOR"/>
    <property type="match status" value="1"/>
</dbReference>
<sequence length="396" mass="42174">MVRPMIPWNFATRTVAGLAFLFIGLFSSPAFSASSVQLTWDASPEPDLKGYNVYMGTSQGSYNTTKNIGLNPSFVFQNLSQGMTYYFTVTAYDQTNNESLPSEEVSVKIPDIITPTTPGNLTLTSTSGTQVAFSWTASTDNVGVTGYDVARNNVTIGQSTTNAFVDKTISPGMTYLYTVKARDAGGNVSASSSPLSVSVPLVPPQDMISPSVPQNLTLTSTSGTQVAFSWTASTDNVGVTGYDVARNNVVIGQPTTTGFVDKTISPGISYFYTVRARDANGNVSAWSAPLQFTTPQVMAQLEVFVSGSGSVLSTPDGINCPRRSCSTNYPNQTVVTLTPNPRNGWTFSGWSGSCTGTATCSLTLTGNRTVQAHFTKGSQAGPGKDSRNVKRQRRTR</sequence>